<dbReference type="InterPro" id="IPR020084">
    <property type="entry name" value="NUDIX_hydrolase_CS"/>
</dbReference>
<dbReference type="InterPro" id="IPR015797">
    <property type="entry name" value="NUDIX_hydrolase-like_dom_sf"/>
</dbReference>
<protein>
    <submittedName>
        <fullName evidence="4">NUDIX hydrolase</fullName>
    </submittedName>
</protein>
<evidence type="ECO:0000313" key="4">
    <source>
        <dbReference type="EMBL" id="HDD45267.1"/>
    </source>
</evidence>
<gene>
    <name evidence="4" type="ORF">ENG63_10490</name>
</gene>
<evidence type="ECO:0000256" key="2">
    <source>
        <dbReference type="RuleBase" id="RU003476"/>
    </source>
</evidence>
<dbReference type="Pfam" id="PF00293">
    <property type="entry name" value="NUDIX"/>
    <property type="match status" value="1"/>
</dbReference>
<feature type="domain" description="Nudix hydrolase" evidence="3">
    <location>
        <begin position="6"/>
        <end position="141"/>
    </location>
</feature>
<dbReference type="PROSITE" id="PS51462">
    <property type="entry name" value="NUDIX"/>
    <property type="match status" value="1"/>
</dbReference>
<accession>A0A7C0Y3U5</accession>
<sequence>MPPRVKIEVSAGGVIYRCEEGRPEVVLCRHIGFRQQIVWSLPKGWVEPGEKIVAAALREIREESGLEGEIVEKIEPIHYWFYHPLEKVRVKKTVHFFIVKAIGGDITQHDFEVEEVRWFSIEEAIKFCSYKGEKEILKKIKSRLIELCQKEKIN</sequence>
<dbReference type="InterPro" id="IPR051325">
    <property type="entry name" value="Nudix_hydrolase_domain"/>
</dbReference>
<dbReference type="PANTHER" id="PTHR21340:SF0">
    <property type="entry name" value="BIS(5'-NUCLEOSYL)-TETRAPHOSPHATASE [ASYMMETRICAL]"/>
    <property type="match status" value="1"/>
</dbReference>
<dbReference type="GO" id="GO:0006167">
    <property type="term" value="P:AMP biosynthetic process"/>
    <property type="evidence" value="ECO:0007669"/>
    <property type="project" value="TreeGrafter"/>
</dbReference>
<organism evidence="4">
    <name type="scientific">Desulfofervidus auxilii</name>
    <dbReference type="NCBI Taxonomy" id="1621989"/>
    <lineage>
        <taxon>Bacteria</taxon>
        <taxon>Pseudomonadati</taxon>
        <taxon>Thermodesulfobacteriota</taxon>
        <taxon>Candidatus Desulfofervidia</taxon>
        <taxon>Candidatus Desulfofervidales</taxon>
        <taxon>Candidatus Desulfofervidaceae</taxon>
        <taxon>Candidatus Desulfofervidus</taxon>
    </lineage>
</organism>
<dbReference type="PRINTS" id="PR00502">
    <property type="entry name" value="NUDIXFAMILY"/>
</dbReference>
<dbReference type="GO" id="GO:0006754">
    <property type="term" value="P:ATP biosynthetic process"/>
    <property type="evidence" value="ECO:0007669"/>
    <property type="project" value="TreeGrafter"/>
</dbReference>
<dbReference type="Proteomes" id="UP000886289">
    <property type="component" value="Unassembled WGS sequence"/>
</dbReference>
<dbReference type="CDD" id="cd03673">
    <property type="entry name" value="NUDIX_Ap6A_hydrolase"/>
    <property type="match status" value="1"/>
</dbReference>
<dbReference type="InterPro" id="IPR020476">
    <property type="entry name" value="Nudix_hydrolase"/>
</dbReference>
<dbReference type="InterPro" id="IPR000086">
    <property type="entry name" value="NUDIX_hydrolase_dom"/>
</dbReference>
<dbReference type="PROSITE" id="PS00893">
    <property type="entry name" value="NUDIX_BOX"/>
    <property type="match status" value="1"/>
</dbReference>
<dbReference type="SUPFAM" id="SSF55811">
    <property type="entry name" value="Nudix"/>
    <property type="match status" value="1"/>
</dbReference>
<keyword evidence="1 2" id="KW-0378">Hydrolase</keyword>
<comment type="caution">
    <text evidence="4">The sequence shown here is derived from an EMBL/GenBank/DDBJ whole genome shotgun (WGS) entry which is preliminary data.</text>
</comment>
<dbReference type="GO" id="GO:0004081">
    <property type="term" value="F:bis(5'-nucleosyl)-tetraphosphatase (asymmetrical) activity"/>
    <property type="evidence" value="ECO:0007669"/>
    <property type="project" value="TreeGrafter"/>
</dbReference>
<evidence type="ECO:0000259" key="3">
    <source>
        <dbReference type="PROSITE" id="PS51462"/>
    </source>
</evidence>
<proteinExistence type="inferred from homology"/>
<dbReference type="PANTHER" id="PTHR21340">
    <property type="entry name" value="DIADENOSINE 5,5-P1,P4-TETRAPHOSPHATE PYROPHOSPHOHYDROLASE MUTT"/>
    <property type="match status" value="1"/>
</dbReference>
<reference evidence="4" key="1">
    <citation type="journal article" date="2020" name="mSystems">
        <title>Genome- and Community-Level Interaction Insights into Carbon Utilization and Element Cycling Functions of Hydrothermarchaeota in Hydrothermal Sediment.</title>
        <authorList>
            <person name="Zhou Z."/>
            <person name="Liu Y."/>
            <person name="Xu W."/>
            <person name="Pan J."/>
            <person name="Luo Z.H."/>
            <person name="Li M."/>
        </authorList>
    </citation>
    <scope>NUCLEOTIDE SEQUENCE [LARGE SCALE GENOMIC DNA]</scope>
    <source>
        <strain evidence="4">HyVt-233</strain>
    </source>
</reference>
<dbReference type="Gene3D" id="3.90.79.10">
    <property type="entry name" value="Nucleoside Triphosphate Pyrophosphohydrolase"/>
    <property type="match status" value="1"/>
</dbReference>
<name>A0A7C0Y3U5_DESA2</name>
<comment type="similarity">
    <text evidence="2">Belongs to the Nudix hydrolase family.</text>
</comment>
<dbReference type="AlphaFoldDB" id="A0A7C0Y3U5"/>
<dbReference type="EMBL" id="DRBS01000387">
    <property type="protein sequence ID" value="HDD45267.1"/>
    <property type="molecule type" value="Genomic_DNA"/>
</dbReference>
<evidence type="ECO:0000256" key="1">
    <source>
        <dbReference type="ARBA" id="ARBA00022801"/>
    </source>
</evidence>